<proteinExistence type="predicted"/>
<dbReference type="PROSITE" id="PS50110">
    <property type="entry name" value="RESPONSE_REGULATORY"/>
    <property type="match status" value="1"/>
</dbReference>
<dbReference type="SUPFAM" id="SSF141868">
    <property type="entry name" value="EAL domain-like"/>
    <property type="match status" value="1"/>
</dbReference>
<dbReference type="Gene3D" id="3.20.20.450">
    <property type="entry name" value="EAL domain"/>
    <property type="match status" value="1"/>
</dbReference>
<dbReference type="Pfam" id="PF00563">
    <property type="entry name" value="EAL"/>
    <property type="match status" value="1"/>
</dbReference>
<reference evidence="4" key="1">
    <citation type="journal article" date="2019" name="PLoS Negl. Trop. Dis.">
        <title>Revisiting the worldwide diversity of Leptospira species in the environment.</title>
        <authorList>
            <person name="Vincent A.T."/>
            <person name="Schiettekatte O."/>
            <person name="Bourhy P."/>
            <person name="Veyrier F.J."/>
            <person name="Picardeau M."/>
        </authorList>
    </citation>
    <scope>NUCLEOTIDE SEQUENCE [LARGE SCALE GENOMIC DNA]</scope>
    <source>
        <strain evidence="4">201702422</strain>
    </source>
</reference>
<evidence type="ECO:0000259" key="2">
    <source>
        <dbReference type="PROSITE" id="PS50110"/>
    </source>
</evidence>
<dbReference type="OrthoDB" id="310793at2"/>
<comment type="caution">
    <text evidence="4">The sequence shown here is derived from an EMBL/GenBank/DDBJ whole genome shotgun (WGS) entry which is preliminary data.</text>
</comment>
<dbReference type="SUPFAM" id="SSF52172">
    <property type="entry name" value="CheY-like"/>
    <property type="match status" value="1"/>
</dbReference>
<organism evidence="4 5">
    <name type="scientific">Leptospira congkakensis</name>
    <dbReference type="NCBI Taxonomy" id="2484932"/>
    <lineage>
        <taxon>Bacteria</taxon>
        <taxon>Pseudomonadati</taxon>
        <taxon>Spirochaetota</taxon>
        <taxon>Spirochaetia</taxon>
        <taxon>Leptospirales</taxon>
        <taxon>Leptospiraceae</taxon>
        <taxon>Leptospira</taxon>
    </lineage>
</organism>
<dbReference type="InterPro" id="IPR050706">
    <property type="entry name" value="Cyclic-di-GMP_PDE-like"/>
</dbReference>
<dbReference type="InterPro" id="IPR035919">
    <property type="entry name" value="EAL_sf"/>
</dbReference>
<dbReference type="InterPro" id="IPR001633">
    <property type="entry name" value="EAL_dom"/>
</dbReference>
<sequence length="393" mass="44688">MIKYNKAYIVDDEIEIVEIIEPILEEVGFQMIHKICDSKELFKSYDSSVDLLILDLFMPNTDGIEILRYLGELKSEAHIILMSGHSSNVLLSAERVAKAYGLKIIGSIGKPFSINSIIDLITNYNQKYKVKVKNPSVEIKYSKDFFLESIRERYFILFYQPQVDLKNKTVIGFEALVRLNHPKYGLIFPDQFLNLIESFGLIAELTEYIIHESFSFFGKLISLGYNKRVSINISISDLVDTAMPEHLISLANKYKIDPSQVVIELIETGDIGNNPKSLEILTRLSMKGFRLSIDDFGTGYSSLEQLSKAPFNELKIDKSFVFDLLKDSKAKYIIESTVSLAHKLNIEVVAEGIENKEMRDVLLGIDVDIGQGYHFSIPMPENAIIDYLNSFSF</sequence>
<dbReference type="RefSeq" id="WP_135587271.1">
    <property type="nucleotide sequence ID" value="NZ_RQGO01000019.1"/>
</dbReference>
<feature type="domain" description="Response regulatory" evidence="2">
    <location>
        <begin position="6"/>
        <end position="125"/>
    </location>
</feature>
<dbReference type="PANTHER" id="PTHR33121:SF79">
    <property type="entry name" value="CYCLIC DI-GMP PHOSPHODIESTERASE PDED-RELATED"/>
    <property type="match status" value="1"/>
</dbReference>
<dbReference type="GO" id="GO:0000160">
    <property type="term" value="P:phosphorelay signal transduction system"/>
    <property type="evidence" value="ECO:0007669"/>
    <property type="project" value="InterPro"/>
</dbReference>
<dbReference type="PROSITE" id="PS50883">
    <property type="entry name" value="EAL"/>
    <property type="match status" value="1"/>
</dbReference>
<dbReference type="EMBL" id="RQGP01000010">
    <property type="protein sequence ID" value="TGL94246.1"/>
    <property type="molecule type" value="Genomic_DNA"/>
</dbReference>
<keyword evidence="5" id="KW-1185">Reference proteome</keyword>
<evidence type="ECO:0000313" key="5">
    <source>
        <dbReference type="Proteomes" id="UP000298263"/>
    </source>
</evidence>
<dbReference type="Proteomes" id="UP000298263">
    <property type="component" value="Unassembled WGS sequence"/>
</dbReference>
<dbReference type="InterPro" id="IPR011006">
    <property type="entry name" value="CheY-like_superfamily"/>
</dbReference>
<accession>A0A4Z0ZYV0</accession>
<evidence type="ECO:0000259" key="3">
    <source>
        <dbReference type="PROSITE" id="PS50883"/>
    </source>
</evidence>
<name>A0A4Z0ZYV0_9LEPT</name>
<dbReference type="SMART" id="SM00448">
    <property type="entry name" value="REC"/>
    <property type="match status" value="1"/>
</dbReference>
<protein>
    <submittedName>
        <fullName evidence="4">EAL domain-containing protein</fullName>
    </submittedName>
</protein>
<evidence type="ECO:0000313" key="4">
    <source>
        <dbReference type="EMBL" id="TGL94246.1"/>
    </source>
</evidence>
<dbReference type="SMART" id="SM00052">
    <property type="entry name" value="EAL"/>
    <property type="match status" value="1"/>
</dbReference>
<feature type="domain" description="EAL" evidence="3">
    <location>
        <begin position="139"/>
        <end position="392"/>
    </location>
</feature>
<evidence type="ECO:0000256" key="1">
    <source>
        <dbReference type="PROSITE-ProRule" id="PRU00169"/>
    </source>
</evidence>
<feature type="modified residue" description="4-aspartylphosphate" evidence="1">
    <location>
        <position position="55"/>
    </location>
</feature>
<dbReference type="Pfam" id="PF00072">
    <property type="entry name" value="Response_reg"/>
    <property type="match status" value="1"/>
</dbReference>
<gene>
    <name evidence="4" type="ORF">EHQ69_07210</name>
</gene>
<dbReference type="GO" id="GO:0071111">
    <property type="term" value="F:cyclic-guanylate-specific phosphodiesterase activity"/>
    <property type="evidence" value="ECO:0007669"/>
    <property type="project" value="InterPro"/>
</dbReference>
<dbReference type="InterPro" id="IPR001789">
    <property type="entry name" value="Sig_transdc_resp-reg_receiver"/>
</dbReference>
<dbReference type="AlphaFoldDB" id="A0A4Z0ZYV0"/>
<dbReference type="Gene3D" id="3.40.50.2300">
    <property type="match status" value="1"/>
</dbReference>
<dbReference type="CDD" id="cd01948">
    <property type="entry name" value="EAL"/>
    <property type="match status" value="1"/>
</dbReference>
<dbReference type="PANTHER" id="PTHR33121">
    <property type="entry name" value="CYCLIC DI-GMP PHOSPHODIESTERASE PDEF"/>
    <property type="match status" value="1"/>
</dbReference>
<keyword evidence="1" id="KW-0597">Phosphoprotein</keyword>